<keyword evidence="7" id="KW-1185">Reference proteome</keyword>
<proteinExistence type="predicted"/>
<keyword evidence="2" id="KW-0813">Transport</keyword>
<dbReference type="OrthoDB" id="3434013at2759"/>
<gene>
    <name evidence="6" type="ORF">GQ602_001815</name>
</gene>
<dbReference type="AlphaFoldDB" id="A0A8H4Q9K1"/>
<name>A0A8H4Q9K1_9HYPO</name>
<dbReference type="GO" id="GO:0015031">
    <property type="term" value="P:protein transport"/>
    <property type="evidence" value="ECO:0007669"/>
    <property type="project" value="UniProtKB-KW"/>
</dbReference>
<dbReference type="EMBL" id="JAACLJ010000002">
    <property type="protein sequence ID" value="KAF4591516.1"/>
    <property type="molecule type" value="Genomic_DNA"/>
</dbReference>
<dbReference type="Pfam" id="PF08314">
    <property type="entry name" value="Sec39"/>
    <property type="match status" value="1"/>
</dbReference>
<evidence type="ECO:0000256" key="4">
    <source>
        <dbReference type="ARBA" id="ARBA00022927"/>
    </source>
</evidence>
<dbReference type="Proteomes" id="UP000562929">
    <property type="component" value="Unassembled WGS sequence"/>
</dbReference>
<reference evidence="6 7" key="1">
    <citation type="journal article" date="2020" name="G3 (Bethesda)">
        <title>Genetic Underpinnings of Host Manipulation by Ophiocordyceps as Revealed by Comparative Transcriptomics.</title>
        <authorList>
            <person name="Will I."/>
            <person name="Das B."/>
            <person name="Trinh T."/>
            <person name="Brachmann A."/>
            <person name="Ohm R.A."/>
            <person name="de Bekker C."/>
        </authorList>
    </citation>
    <scope>NUCLEOTIDE SEQUENCE [LARGE SCALE GENOMIC DNA]</scope>
    <source>
        <strain evidence="6 7">EC05</strain>
    </source>
</reference>
<organism evidence="6 7">
    <name type="scientific">Ophiocordyceps camponoti-floridani</name>
    <dbReference type="NCBI Taxonomy" id="2030778"/>
    <lineage>
        <taxon>Eukaryota</taxon>
        <taxon>Fungi</taxon>
        <taxon>Dikarya</taxon>
        <taxon>Ascomycota</taxon>
        <taxon>Pezizomycotina</taxon>
        <taxon>Sordariomycetes</taxon>
        <taxon>Hypocreomycetidae</taxon>
        <taxon>Hypocreales</taxon>
        <taxon>Ophiocordycipitaceae</taxon>
        <taxon>Ophiocordyceps</taxon>
    </lineage>
</organism>
<sequence>MALVLSALISSRLGVSWTLKRAGDLAFLQDEKEQKVELGKLMRIIPVNAKDDKQSWLRARRELLWLHDWGCPSRALSTPVQPVFASVSKDFIEGEFLKVLLSSSCCTLASTIFENGTDRPLAAGKVQDAVFQSALTAFDNASSLDRSQGGLKKCSEILHALPELASSSLPRRVGWLIGANVGSQYMDK</sequence>
<evidence type="ECO:0000313" key="6">
    <source>
        <dbReference type="EMBL" id="KAF4591516.1"/>
    </source>
</evidence>
<dbReference type="GO" id="GO:0005783">
    <property type="term" value="C:endoplasmic reticulum"/>
    <property type="evidence" value="ECO:0007669"/>
    <property type="project" value="UniProtKB-SubCell"/>
</dbReference>
<comment type="subcellular location">
    <subcellularLocation>
        <location evidence="1">Endoplasmic reticulum</location>
    </subcellularLocation>
</comment>
<evidence type="ECO:0000256" key="1">
    <source>
        <dbReference type="ARBA" id="ARBA00004240"/>
    </source>
</evidence>
<dbReference type="PANTHER" id="PTHR40787">
    <property type="entry name" value="SECRETED PROTEIN"/>
    <property type="match status" value="1"/>
</dbReference>
<evidence type="ECO:0000313" key="7">
    <source>
        <dbReference type="Proteomes" id="UP000562929"/>
    </source>
</evidence>
<accession>A0A8H4Q9K1</accession>
<dbReference type="InterPro" id="IPR013244">
    <property type="entry name" value="Sec39_domain"/>
</dbReference>
<dbReference type="PANTHER" id="PTHR40787:SF3">
    <property type="entry name" value="PROTEIN TRANSPORT PROTEIN SEC39"/>
    <property type="match status" value="1"/>
</dbReference>
<protein>
    <submittedName>
        <fullName evidence="6">Protein transport protein sec39</fullName>
    </submittedName>
</protein>
<keyword evidence="4" id="KW-0653">Protein transport</keyword>
<comment type="caution">
    <text evidence="6">The sequence shown here is derived from an EMBL/GenBank/DDBJ whole genome shotgun (WGS) entry which is preliminary data.</text>
</comment>
<evidence type="ECO:0000256" key="3">
    <source>
        <dbReference type="ARBA" id="ARBA00022824"/>
    </source>
</evidence>
<evidence type="ECO:0000256" key="2">
    <source>
        <dbReference type="ARBA" id="ARBA00022448"/>
    </source>
</evidence>
<dbReference type="GO" id="GO:0006890">
    <property type="term" value="P:retrograde vesicle-mediated transport, Golgi to endoplasmic reticulum"/>
    <property type="evidence" value="ECO:0007669"/>
    <property type="project" value="InterPro"/>
</dbReference>
<keyword evidence="3" id="KW-0256">Endoplasmic reticulum</keyword>
<evidence type="ECO:0000259" key="5">
    <source>
        <dbReference type="Pfam" id="PF08314"/>
    </source>
</evidence>
<feature type="domain" description="Sec39" evidence="5">
    <location>
        <begin position="2"/>
        <end position="173"/>
    </location>
</feature>